<accession>A0ABW0DRH4</accession>
<dbReference type="EMBL" id="JBHSKN010000012">
    <property type="protein sequence ID" value="MFC5241116.1"/>
    <property type="molecule type" value="Genomic_DNA"/>
</dbReference>
<gene>
    <name evidence="1" type="ORF">ACFPWV_14515</name>
</gene>
<organism evidence="1 2">
    <name type="scientific">Streptomyces atrovirens</name>
    <dbReference type="NCBI Taxonomy" id="285556"/>
    <lineage>
        <taxon>Bacteria</taxon>
        <taxon>Bacillati</taxon>
        <taxon>Actinomycetota</taxon>
        <taxon>Actinomycetes</taxon>
        <taxon>Kitasatosporales</taxon>
        <taxon>Streptomycetaceae</taxon>
        <taxon>Streptomyces</taxon>
    </lineage>
</organism>
<dbReference type="Proteomes" id="UP001596035">
    <property type="component" value="Unassembled WGS sequence"/>
</dbReference>
<proteinExistence type="predicted"/>
<reference evidence="2" key="1">
    <citation type="journal article" date="2019" name="Int. J. Syst. Evol. Microbiol.">
        <title>The Global Catalogue of Microorganisms (GCM) 10K type strain sequencing project: providing services to taxonomists for standard genome sequencing and annotation.</title>
        <authorList>
            <consortium name="The Broad Institute Genomics Platform"/>
            <consortium name="The Broad Institute Genome Sequencing Center for Infectious Disease"/>
            <person name="Wu L."/>
            <person name="Ma J."/>
        </authorList>
    </citation>
    <scope>NUCLEOTIDE SEQUENCE [LARGE SCALE GENOMIC DNA]</scope>
    <source>
        <strain evidence="2">CGMCC 4.7131</strain>
    </source>
</reference>
<name>A0ABW0DRH4_9ACTN</name>
<dbReference type="RefSeq" id="WP_344569219.1">
    <property type="nucleotide sequence ID" value="NZ_BAAATG010000059.1"/>
</dbReference>
<keyword evidence="2" id="KW-1185">Reference proteome</keyword>
<comment type="caution">
    <text evidence="1">The sequence shown here is derived from an EMBL/GenBank/DDBJ whole genome shotgun (WGS) entry which is preliminary data.</text>
</comment>
<protein>
    <submittedName>
        <fullName evidence="1">Uncharacterized protein</fullName>
    </submittedName>
</protein>
<sequence>MPNCPAITSGVIPPAPSRMRLVPPVGRAGIGCGEEVSAAGIAAAYQAYLEGPSPGDHP</sequence>
<evidence type="ECO:0000313" key="2">
    <source>
        <dbReference type="Proteomes" id="UP001596035"/>
    </source>
</evidence>
<evidence type="ECO:0000313" key="1">
    <source>
        <dbReference type="EMBL" id="MFC5241116.1"/>
    </source>
</evidence>